<gene>
    <name evidence="2" type="ORF">G3I70_09885</name>
</gene>
<organism evidence="2 3">
    <name type="scientific">Actinomadura bangladeshensis</name>
    <dbReference type="NCBI Taxonomy" id="453573"/>
    <lineage>
        <taxon>Bacteria</taxon>
        <taxon>Bacillati</taxon>
        <taxon>Actinomycetota</taxon>
        <taxon>Actinomycetes</taxon>
        <taxon>Streptosporangiales</taxon>
        <taxon>Thermomonosporaceae</taxon>
        <taxon>Actinomadura</taxon>
    </lineage>
</organism>
<dbReference type="RefSeq" id="WP_163054737.1">
    <property type="nucleotide sequence ID" value="NZ_JAAGLI010000239.1"/>
</dbReference>
<dbReference type="InterPro" id="IPR003593">
    <property type="entry name" value="AAA+_ATPase"/>
</dbReference>
<proteinExistence type="predicted"/>
<sequence>MGTGLSVTINETPDGRRIVHYDGQSYELTSSSDEVICPASDGTALHHSRTCTHMLGYEDGWKVYPDPGGDLWQGLLEAGSADDVRGRQAFAEDAGLRNGAGRPVSKVCQTCTLVPLPGVGGITTPAKPLSKALAEFDRAAHVDQISEADAEIAQVVRDFPLDGWPTMPLERYALGTDAYKQSFSYRMEYGTPTLCSIRGRTAGKNIIYWSKKHGTWKHPAEYSDETEAWERVRAGFMQAFESARDDGVAYVDAIDELRTGFAITTKAISCYVPDALIPVTSKDHLRACVFHLSGQDASKLDPFAAQELLKQLVDTDARFAGWHPYEVAWFLDEWVNPSSDPTILMVAPGERGRLWSDCLEGGYICVGWDEVGELTRFGTEEDFRAGFDAADPHKHKPTNTAKARELWRFFQLRPGDRVIANRGHKEILGVGTVTSEGYQWRPERPEYRNTVSVDWDTSYAQILPVSQQLRGQKTVQDVSADLWQTIQARRQGPSAEVKQVIPDDPLFDQLSRLLARKGLVVLYGPPGTGKTYTSLRFALRWLGSQLGEPIEDVQPLAKYGTPTFQKGLTALQETGYLTQVTFHPAYGYEDFIEGFRPAESDGGGLRLVLRDGVFKRVCEAARANPERPYLVLIDEINRGDIPKILGELITLLEPDKRGMQVTLPSGRTFAVPSNVYILGTMNTADRSIRLLDSALRRRFAFHELLPDTDVLDGQKVGDVDLGLLLRELNSRVVKELGRERQIGHSFFMPGGEPVDSESDLAAIVRTEVLPLLQEYAYDDYSMLSRFLGQEIVDIQAHTVAGLSDERLVEALSSELQANAGE</sequence>
<accession>A0A6L9QCI1</accession>
<dbReference type="AlphaFoldDB" id="A0A6L9QCI1"/>
<dbReference type="SMART" id="SM00382">
    <property type="entry name" value="AAA"/>
    <property type="match status" value="1"/>
</dbReference>
<reference evidence="2 3" key="1">
    <citation type="submission" date="2020-01" db="EMBL/GenBank/DDBJ databases">
        <title>Insect and environment-associated Actinomycetes.</title>
        <authorList>
            <person name="Currrie C."/>
            <person name="Chevrette M."/>
            <person name="Carlson C."/>
            <person name="Stubbendieck R."/>
            <person name="Wendt-Pienkowski E."/>
        </authorList>
    </citation>
    <scope>NUCLEOTIDE SEQUENCE [LARGE SCALE GENOMIC DNA]</scope>
    <source>
        <strain evidence="2 3">SID10258</strain>
    </source>
</reference>
<dbReference type="InterPro" id="IPR027417">
    <property type="entry name" value="P-loop_NTPase"/>
</dbReference>
<evidence type="ECO:0000313" key="3">
    <source>
        <dbReference type="Proteomes" id="UP000475532"/>
    </source>
</evidence>
<name>A0A6L9QCI1_9ACTN</name>
<dbReference type="PANTHER" id="PTHR37291">
    <property type="entry name" value="5-METHYLCYTOSINE-SPECIFIC RESTRICTION ENZYME B"/>
    <property type="match status" value="1"/>
</dbReference>
<evidence type="ECO:0000313" key="2">
    <source>
        <dbReference type="EMBL" id="NEA22802.1"/>
    </source>
</evidence>
<dbReference type="Gene3D" id="3.40.50.300">
    <property type="entry name" value="P-loop containing nucleotide triphosphate hydrolases"/>
    <property type="match status" value="1"/>
</dbReference>
<evidence type="ECO:0000259" key="1">
    <source>
        <dbReference type="SMART" id="SM00382"/>
    </source>
</evidence>
<dbReference type="GO" id="GO:0016887">
    <property type="term" value="F:ATP hydrolysis activity"/>
    <property type="evidence" value="ECO:0007669"/>
    <property type="project" value="InterPro"/>
</dbReference>
<dbReference type="SUPFAM" id="SSF52540">
    <property type="entry name" value="P-loop containing nucleoside triphosphate hydrolases"/>
    <property type="match status" value="1"/>
</dbReference>
<protein>
    <submittedName>
        <fullName evidence="2">AAA domain-containing protein</fullName>
    </submittedName>
</protein>
<feature type="domain" description="AAA+ ATPase" evidence="1">
    <location>
        <begin position="516"/>
        <end position="709"/>
    </location>
</feature>
<comment type="caution">
    <text evidence="2">The sequence shown here is derived from an EMBL/GenBank/DDBJ whole genome shotgun (WGS) entry which is preliminary data.</text>
</comment>
<dbReference type="Pfam" id="PF07728">
    <property type="entry name" value="AAA_5"/>
    <property type="match status" value="1"/>
</dbReference>
<dbReference type="EMBL" id="JAAGLI010000239">
    <property type="protein sequence ID" value="NEA22802.1"/>
    <property type="molecule type" value="Genomic_DNA"/>
</dbReference>
<dbReference type="InterPro" id="IPR011704">
    <property type="entry name" value="ATPase_dyneun-rel_AAA"/>
</dbReference>
<dbReference type="GO" id="GO:0005524">
    <property type="term" value="F:ATP binding"/>
    <property type="evidence" value="ECO:0007669"/>
    <property type="project" value="InterPro"/>
</dbReference>
<dbReference type="PANTHER" id="PTHR37291:SF1">
    <property type="entry name" value="TYPE IV METHYL-DIRECTED RESTRICTION ENZYME ECOKMCRB SUBUNIT"/>
    <property type="match status" value="1"/>
</dbReference>
<dbReference type="Proteomes" id="UP000475532">
    <property type="component" value="Unassembled WGS sequence"/>
</dbReference>
<dbReference type="InterPro" id="IPR052934">
    <property type="entry name" value="Methyl-DNA_Rec/Restrict_Enz"/>
</dbReference>